<keyword evidence="1" id="KW-0808">Transferase</keyword>
<gene>
    <name evidence="3" type="ORF">G443_004739</name>
</gene>
<evidence type="ECO:0000259" key="2">
    <source>
        <dbReference type="Pfam" id="PF13649"/>
    </source>
</evidence>
<evidence type="ECO:0000256" key="1">
    <source>
        <dbReference type="ARBA" id="ARBA00022679"/>
    </source>
</evidence>
<proteinExistence type="predicted"/>
<dbReference type="Pfam" id="PF13649">
    <property type="entry name" value="Methyltransf_25"/>
    <property type="match status" value="1"/>
</dbReference>
<dbReference type="EMBL" id="AUBJ02000001">
    <property type="protein sequence ID" value="MCP2334469.1"/>
    <property type="molecule type" value="Genomic_DNA"/>
</dbReference>
<name>A0ABT1JQL7_ACTCY</name>
<reference evidence="3 4" key="2">
    <citation type="submission" date="2022-06" db="EMBL/GenBank/DDBJ databases">
        <title>Genomic Encyclopedia of Type Strains, Phase I: the one thousand microbial genomes (KMG-I) project.</title>
        <authorList>
            <person name="Kyrpides N."/>
        </authorList>
    </citation>
    <scope>NUCLEOTIDE SEQUENCE [LARGE SCALE GENOMIC DNA]</scope>
    <source>
        <strain evidence="3 4">DSM 43889</strain>
    </source>
</reference>
<dbReference type="CDD" id="cd02440">
    <property type="entry name" value="AdoMet_MTases"/>
    <property type="match status" value="1"/>
</dbReference>
<comment type="caution">
    <text evidence="3">The sequence shown here is derived from an EMBL/GenBank/DDBJ whole genome shotgun (WGS) entry which is preliminary data.</text>
</comment>
<dbReference type="GO" id="GO:0032259">
    <property type="term" value="P:methylation"/>
    <property type="evidence" value="ECO:0007669"/>
    <property type="project" value="UniProtKB-KW"/>
</dbReference>
<dbReference type="RefSeq" id="WP_026420003.1">
    <property type="nucleotide sequence ID" value="NZ_AUBJ02000001.1"/>
</dbReference>
<evidence type="ECO:0000313" key="3">
    <source>
        <dbReference type="EMBL" id="MCP2334469.1"/>
    </source>
</evidence>
<dbReference type="InterPro" id="IPR029063">
    <property type="entry name" value="SAM-dependent_MTases_sf"/>
</dbReference>
<protein>
    <submittedName>
        <fullName evidence="3">Methyltransferase domain-containing protein</fullName>
    </submittedName>
</protein>
<dbReference type="GO" id="GO:0008168">
    <property type="term" value="F:methyltransferase activity"/>
    <property type="evidence" value="ECO:0007669"/>
    <property type="project" value="UniProtKB-KW"/>
</dbReference>
<dbReference type="PANTHER" id="PTHR43861">
    <property type="entry name" value="TRANS-ACONITATE 2-METHYLTRANSFERASE-RELATED"/>
    <property type="match status" value="1"/>
</dbReference>
<sequence length="244" mass="24860">MVSEAVLSALNVELVAVRRRSGAGRPPRVLDVGGGSGVWAVPLAEAGCEVTVVDASPNALATLRTRAAERGVLDRVTAVQGDSEALTAVAEPGRADLVLGHGLLEYVENPGAALAELSAVTAPGGAISVVVANRHAAVLHRVLSGRVAEAREVLTSPSGTLAPGTGADPLLRRFDAAGLSELVTAAGLAVELLQGDGAVTDLVPGSVLDTCSPSDLAELELLAARQPPLRELSSRLHVLARRPR</sequence>
<dbReference type="SUPFAM" id="SSF53335">
    <property type="entry name" value="S-adenosyl-L-methionine-dependent methyltransferases"/>
    <property type="match status" value="1"/>
</dbReference>
<feature type="domain" description="Methyltransferase" evidence="2">
    <location>
        <begin position="29"/>
        <end position="125"/>
    </location>
</feature>
<dbReference type="Proteomes" id="UP000791080">
    <property type="component" value="Unassembled WGS sequence"/>
</dbReference>
<accession>A0ABT1JQL7</accession>
<organism evidence="3 4">
    <name type="scientific">Actinoalloteichus caeruleus DSM 43889</name>
    <dbReference type="NCBI Taxonomy" id="1120930"/>
    <lineage>
        <taxon>Bacteria</taxon>
        <taxon>Bacillati</taxon>
        <taxon>Actinomycetota</taxon>
        <taxon>Actinomycetes</taxon>
        <taxon>Pseudonocardiales</taxon>
        <taxon>Pseudonocardiaceae</taxon>
        <taxon>Actinoalloteichus</taxon>
        <taxon>Actinoalloteichus cyanogriseus</taxon>
    </lineage>
</organism>
<dbReference type="InterPro" id="IPR041698">
    <property type="entry name" value="Methyltransf_25"/>
</dbReference>
<evidence type="ECO:0000313" key="4">
    <source>
        <dbReference type="Proteomes" id="UP000791080"/>
    </source>
</evidence>
<reference evidence="3 4" key="1">
    <citation type="submission" date="2013-07" db="EMBL/GenBank/DDBJ databases">
        <authorList>
            <consortium name="DOE Joint Genome Institute"/>
            <person name="Reeve W."/>
            <person name="Huntemann M."/>
            <person name="Han J."/>
            <person name="Chen A."/>
            <person name="Kyrpides N."/>
            <person name="Mavromatis K."/>
            <person name="Markowitz V."/>
            <person name="Palaniappan K."/>
            <person name="Ivanova N."/>
            <person name="Schaumberg A."/>
            <person name="Pati A."/>
            <person name="Liolios K."/>
            <person name="Nordberg H.P."/>
            <person name="Cantor M.N."/>
            <person name="Hua S.X."/>
            <person name="Woyke T."/>
        </authorList>
    </citation>
    <scope>NUCLEOTIDE SEQUENCE [LARGE SCALE GENOMIC DNA]</scope>
    <source>
        <strain evidence="3 4">DSM 43889</strain>
    </source>
</reference>
<dbReference type="Gene3D" id="3.40.50.150">
    <property type="entry name" value="Vaccinia Virus protein VP39"/>
    <property type="match status" value="1"/>
</dbReference>
<keyword evidence="4" id="KW-1185">Reference proteome</keyword>
<keyword evidence="3" id="KW-0489">Methyltransferase</keyword>